<dbReference type="GO" id="GO:0005681">
    <property type="term" value="C:spliceosomal complex"/>
    <property type="evidence" value="ECO:0007669"/>
    <property type="project" value="UniProtKB-UniRule"/>
</dbReference>
<evidence type="ECO:0000313" key="3">
    <source>
        <dbReference type="EMBL" id="KAG5458818.1"/>
    </source>
</evidence>
<accession>A0A8H7ZSK2</accession>
<evidence type="ECO:0000313" key="4">
    <source>
        <dbReference type="Proteomes" id="UP000673691"/>
    </source>
</evidence>
<dbReference type="GO" id="GO:0000398">
    <property type="term" value="P:mRNA splicing, via spliceosome"/>
    <property type="evidence" value="ECO:0007669"/>
    <property type="project" value="InterPro"/>
</dbReference>
<feature type="region of interest" description="Disordered" evidence="2">
    <location>
        <begin position="29"/>
        <end position="150"/>
    </location>
</feature>
<feature type="region of interest" description="Disordered" evidence="2">
    <location>
        <begin position="1"/>
        <end position="20"/>
    </location>
</feature>
<feature type="compositionally biased region" description="Low complexity" evidence="2">
    <location>
        <begin position="33"/>
        <end position="46"/>
    </location>
</feature>
<evidence type="ECO:0000256" key="2">
    <source>
        <dbReference type="SAM" id="MobiDB-lite"/>
    </source>
</evidence>
<feature type="compositionally biased region" description="Low complexity" evidence="2">
    <location>
        <begin position="56"/>
        <end position="67"/>
    </location>
</feature>
<keyword evidence="1" id="KW-0507">mRNA processing</keyword>
<dbReference type="PANTHER" id="PTHR12096">
    <property type="entry name" value="NUCLEAR PROTEIN SKIP-RELATED"/>
    <property type="match status" value="1"/>
</dbReference>
<comment type="function">
    <text evidence="1">Involved in pre-mRNA splicing.</text>
</comment>
<protein>
    <recommendedName>
        <fullName evidence="1">Pre-mRNA-processing protein 45</fullName>
    </recommendedName>
</protein>
<evidence type="ECO:0000256" key="1">
    <source>
        <dbReference type="RuleBase" id="RU367140"/>
    </source>
</evidence>
<comment type="similarity">
    <text evidence="1">Belongs to the SNW family.</text>
</comment>
<comment type="caution">
    <text evidence="3">The sequence shown here is derived from an EMBL/GenBank/DDBJ whole genome shotgun (WGS) entry which is preliminary data.</text>
</comment>
<keyword evidence="1" id="KW-0539">Nucleus</keyword>
<keyword evidence="1" id="KW-0508">mRNA splicing</keyword>
<feature type="region of interest" description="Disordered" evidence="2">
    <location>
        <begin position="287"/>
        <end position="311"/>
    </location>
</feature>
<dbReference type="EMBL" id="JAEFCI010007848">
    <property type="protein sequence ID" value="KAG5458818.1"/>
    <property type="molecule type" value="Genomic_DNA"/>
</dbReference>
<keyword evidence="4" id="KW-1185">Reference proteome</keyword>
<dbReference type="OrthoDB" id="666364at2759"/>
<organism evidence="3 4">
    <name type="scientific">Olpidium bornovanus</name>
    <dbReference type="NCBI Taxonomy" id="278681"/>
    <lineage>
        <taxon>Eukaryota</taxon>
        <taxon>Fungi</taxon>
        <taxon>Fungi incertae sedis</taxon>
        <taxon>Olpidiomycota</taxon>
        <taxon>Olpidiomycotina</taxon>
        <taxon>Olpidiomycetes</taxon>
        <taxon>Olpidiales</taxon>
        <taxon>Olpidiaceae</taxon>
        <taxon>Olpidium</taxon>
    </lineage>
</organism>
<comment type="subunit">
    <text evidence="1">Associated with the spliceosome.</text>
</comment>
<sequence length="311" mass="33878">MQQKLAAKEKAIKEENLRMLAQRAREERSGFMAAISTPSAASTTATGLKDAPVGAPRPLGSRSPRPSGGERERLSPPPSRRRSRSVDSEASASGESGDDAGRRKEAGEELERRRRERDEIRRDRQRQREREIRMSRMGNDAKARYAAREADRSVSEKIALGIAKPTLSKDSMFDQRLFNQSEGISSGFKDDEAYTVYDKALFSAQAASAAIYRPKRSGGGAGENDLGDEEAIDKLLSNDRFGGSGLAVKRGFQGADGSAAARRDGPVQFEKEVEEFDPFGHDEFLSQAKKGKRGLDRSAAASGRCGGFSSL</sequence>
<gene>
    <name evidence="3" type="ORF">BJ554DRAFT_885</name>
</gene>
<proteinExistence type="inferred from homology"/>
<dbReference type="AlphaFoldDB" id="A0A8H7ZSK2"/>
<comment type="subcellular location">
    <subcellularLocation>
        <location evidence="1">Nucleus</location>
    </subcellularLocation>
</comment>
<dbReference type="InterPro" id="IPR017862">
    <property type="entry name" value="SKI-int_prot_SKIP"/>
</dbReference>
<dbReference type="Proteomes" id="UP000673691">
    <property type="component" value="Unassembled WGS sequence"/>
</dbReference>
<reference evidence="3 4" key="1">
    <citation type="journal article" name="Sci. Rep.">
        <title>Genome-scale phylogenetic analyses confirm Olpidium as the closest living zoosporic fungus to the non-flagellated, terrestrial fungi.</title>
        <authorList>
            <person name="Chang Y."/>
            <person name="Rochon D."/>
            <person name="Sekimoto S."/>
            <person name="Wang Y."/>
            <person name="Chovatia M."/>
            <person name="Sandor L."/>
            <person name="Salamov A."/>
            <person name="Grigoriev I.V."/>
            <person name="Stajich J.E."/>
            <person name="Spatafora J.W."/>
        </authorList>
    </citation>
    <scope>NUCLEOTIDE SEQUENCE [LARGE SCALE GENOMIC DNA]</scope>
    <source>
        <strain evidence="3">S191</strain>
    </source>
</reference>
<name>A0A8H7ZSK2_9FUNG</name>
<keyword evidence="1" id="KW-0747">Spliceosome</keyword>
<feature type="compositionally biased region" description="Basic and acidic residues" evidence="2">
    <location>
        <begin position="99"/>
        <end position="150"/>
    </location>
</feature>